<dbReference type="Pfam" id="PF02355">
    <property type="entry name" value="SecD_SecF_C"/>
    <property type="match status" value="1"/>
</dbReference>
<dbReference type="InterPro" id="IPR022646">
    <property type="entry name" value="SecD/SecF_CS"/>
</dbReference>
<keyword evidence="2 9" id="KW-0813">Transport</keyword>
<dbReference type="NCBIfam" id="TIGR00966">
    <property type="entry name" value="transloc_SecF"/>
    <property type="match status" value="1"/>
</dbReference>
<gene>
    <name evidence="9 12" type="primary">secF</name>
    <name evidence="12" type="ORF">ACFQDO_01565</name>
</gene>
<sequence>MFSFAAFGNQLYTGERSIEVVRRQKIWYAISAVILLLSLVALLTRGLVLGLEFTGGTEFRVVSVQTTNTIPGADAVTEGAPGAEANVTTVGSSSIRVQTDELTDAQIDKVTAALAKAYGVPEDNVTVSTVGPSWGQTVSKKAIQGLVVFLILVALFISVYFRTWKMALSAIIALVHDLFITVGIYALVGFEVTPASVIGFLTILGYSLYDTVVVFDKVRENTDHITTQTKRTYSEAANLAVNQTLVRSINTSVVALLPVGSILFIGAFWLGAGTLKDLSLALFVGIATGTYSSIFIATPLLADLREREPEMKALKKRVLSRRTGAVAPTAGGRASRAAAAGTATAVLERDVQDEADSDDAAPPAPQDGPGSRPRQTGPRNQPKRKPRRK</sequence>
<comment type="subunit">
    <text evidence="9">Forms a complex with SecD. Part of the essential Sec protein translocation apparatus which comprises SecA, SecYEG and auxiliary proteins SecDF. Other proteins may also be involved.</text>
</comment>
<evidence type="ECO:0000256" key="8">
    <source>
        <dbReference type="ARBA" id="ARBA00023136"/>
    </source>
</evidence>
<dbReference type="Gene3D" id="1.20.1640.10">
    <property type="entry name" value="Multidrug efflux transporter AcrB transmembrane domain"/>
    <property type="match status" value="1"/>
</dbReference>
<dbReference type="HAMAP" id="MF_01464_B">
    <property type="entry name" value="SecF_B"/>
    <property type="match status" value="1"/>
</dbReference>
<keyword evidence="6 9" id="KW-1133">Transmembrane helix</keyword>
<keyword evidence="5 9" id="KW-0653">Protein transport</keyword>
<feature type="transmembrane region" description="Helical" evidence="9">
    <location>
        <begin position="168"/>
        <end position="188"/>
    </location>
</feature>
<keyword evidence="7 9" id="KW-0811">Translocation</keyword>
<keyword evidence="3 9" id="KW-1003">Cell membrane</keyword>
<evidence type="ECO:0000259" key="11">
    <source>
        <dbReference type="Pfam" id="PF02355"/>
    </source>
</evidence>
<comment type="caution">
    <text evidence="12">The sequence shown here is derived from an EMBL/GenBank/DDBJ whole genome shotgun (WGS) entry which is preliminary data.</text>
</comment>
<evidence type="ECO:0000256" key="9">
    <source>
        <dbReference type="HAMAP-Rule" id="MF_01464"/>
    </source>
</evidence>
<feature type="transmembrane region" description="Helical" evidence="9">
    <location>
        <begin position="142"/>
        <end position="161"/>
    </location>
</feature>
<evidence type="ECO:0000313" key="13">
    <source>
        <dbReference type="Proteomes" id="UP001596189"/>
    </source>
</evidence>
<comment type="similarity">
    <text evidence="9">Belongs to the SecD/SecF family. SecF subfamily.</text>
</comment>
<evidence type="ECO:0000256" key="5">
    <source>
        <dbReference type="ARBA" id="ARBA00022927"/>
    </source>
</evidence>
<dbReference type="EMBL" id="JBHSRD010000002">
    <property type="protein sequence ID" value="MFC6005803.1"/>
    <property type="molecule type" value="Genomic_DNA"/>
</dbReference>
<name>A0ABW1JA72_9ACTN</name>
<reference evidence="13" key="1">
    <citation type="journal article" date="2019" name="Int. J. Syst. Evol. Microbiol.">
        <title>The Global Catalogue of Microorganisms (GCM) 10K type strain sequencing project: providing services to taxonomists for standard genome sequencing and annotation.</title>
        <authorList>
            <consortium name="The Broad Institute Genomics Platform"/>
            <consortium name="The Broad Institute Genome Sequencing Center for Infectious Disease"/>
            <person name="Wu L."/>
            <person name="Ma J."/>
        </authorList>
    </citation>
    <scope>NUCLEOTIDE SEQUENCE [LARGE SCALE GENOMIC DNA]</scope>
    <source>
        <strain evidence="13">KACC 14249</strain>
    </source>
</reference>
<dbReference type="InterPro" id="IPR005665">
    <property type="entry name" value="SecF_bac"/>
</dbReference>
<evidence type="ECO:0000256" key="10">
    <source>
        <dbReference type="SAM" id="MobiDB-lite"/>
    </source>
</evidence>
<feature type="transmembrane region" description="Helical" evidence="9">
    <location>
        <begin position="278"/>
        <end position="302"/>
    </location>
</feature>
<dbReference type="SUPFAM" id="SSF82866">
    <property type="entry name" value="Multidrug efflux transporter AcrB transmembrane domain"/>
    <property type="match status" value="1"/>
</dbReference>
<comment type="subcellular location">
    <subcellularLocation>
        <location evidence="1 9">Cell membrane</location>
        <topology evidence="1 9">Multi-pass membrane protein</topology>
    </subcellularLocation>
</comment>
<keyword evidence="8 9" id="KW-0472">Membrane</keyword>
<comment type="function">
    <text evidence="9">Part of the Sec protein translocase complex. Interacts with the SecYEG preprotein conducting channel. SecDF uses the proton motive force (PMF) to complete protein translocation after the ATP-dependent function of SecA.</text>
</comment>
<evidence type="ECO:0000313" key="12">
    <source>
        <dbReference type="EMBL" id="MFC6005803.1"/>
    </source>
</evidence>
<dbReference type="PANTHER" id="PTHR30081:SF8">
    <property type="entry name" value="PROTEIN TRANSLOCASE SUBUNIT SECF"/>
    <property type="match status" value="1"/>
</dbReference>
<dbReference type="InterPro" id="IPR048634">
    <property type="entry name" value="SecD_SecF_C"/>
</dbReference>
<dbReference type="InterPro" id="IPR022813">
    <property type="entry name" value="SecD/SecF_arch_bac"/>
</dbReference>
<dbReference type="NCBIfam" id="TIGR00916">
    <property type="entry name" value="2A0604s01"/>
    <property type="match status" value="1"/>
</dbReference>
<evidence type="ECO:0000256" key="3">
    <source>
        <dbReference type="ARBA" id="ARBA00022475"/>
    </source>
</evidence>
<dbReference type="RefSeq" id="WP_345716679.1">
    <property type="nucleotide sequence ID" value="NZ_BAABFP010000005.1"/>
</dbReference>
<feature type="transmembrane region" description="Helical" evidence="9">
    <location>
        <begin position="253"/>
        <end position="272"/>
    </location>
</feature>
<evidence type="ECO:0000256" key="7">
    <source>
        <dbReference type="ARBA" id="ARBA00023010"/>
    </source>
</evidence>
<feature type="transmembrane region" description="Helical" evidence="9">
    <location>
        <begin position="194"/>
        <end position="215"/>
    </location>
</feature>
<proteinExistence type="inferred from homology"/>
<dbReference type="PANTHER" id="PTHR30081">
    <property type="entry name" value="PROTEIN-EXPORT MEMBRANE PROTEIN SEC"/>
    <property type="match status" value="1"/>
</dbReference>
<accession>A0ABW1JA72</accession>
<feature type="compositionally biased region" description="Low complexity" evidence="10">
    <location>
        <begin position="327"/>
        <end position="345"/>
    </location>
</feature>
<protein>
    <recommendedName>
        <fullName evidence="9">Protein-export membrane protein SecF</fullName>
    </recommendedName>
</protein>
<evidence type="ECO:0000256" key="6">
    <source>
        <dbReference type="ARBA" id="ARBA00022989"/>
    </source>
</evidence>
<evidence type="ECO:0000256" key="1">
    <source>
        <dbReference type="ARBA" id="ARBA00004651"/>
    </source>
</evidence>
<dbReference type="Pfam" id="PF07549">
    <property type="entry name" value="Sec_GG"/>
    <property type="match status" value="1"/>
</dbReference>
<feature type="transmembrane region" description="Helical" evidence="9">
    <location>
        <begin position="26"/>
        <end position="48"/>
    </location>
</feature>
<evidence type="ECO:0000256" key="2">
    <source>
        <dbReference type="ARBA" id="ARBA00022448"/>
    </source>
</evidence>
<dbReference type="Proteomes" id="UP001596189">
    <property type="component" value="Unassembled WGS sequence"/>
</dbReference>
<dbReference type="InterPro" id="IPR022645">
    <property type="entry name" value="SecD/SecF_bac"/>
</dbReference>
<dbReference type="PRINTS" id="PR01755">
    <property type="entry name" value="SECFTRNLCASE"/>
</dbReference>
<feature type="domain" description="Protein export membrane protein SecD/SecF C-terminal" evidence="11">
    <location>
        <begin position="121"/>
        <end position="306"/>
    </location>
</feature>
<keyword evidence="13" id="KW-1185">Reference proteome</keyword>
<dbReference type="InterPro" id="IPR055344">
    <property type="entry name" value="SecD_SecF_C_bact"/>
</dbReference>
<evidence type="ECO:0000256" key="4">
    <source>
        <dbReference type="ARBA" id="ARBA00022692"/>
    </source>
</evidence>
<feature type="region of interest" description="Disordered" evidence="10">
    <location>
        <begin position="316"/>
        <end position="389"/>
    </location>
</feature>
<keyword evidence="4 9" id="KW-0812">Transmembrane</keyword>
<organism evidence="12 13">
    <name type="scientific">Angustibacter luteus</name>
    <dbReference type="NCBI Taxonomy" id="658456"/>
    <lineage>
        <taxon>Bacteria</taxon>
        <taxon>Bacillati</taxon>
        <taxon>Actinomycetota</taxon>
        <taxon>Actinomycetes</taxon>
        <taxon>Kineosporiales</taxon>
        <taxon>Kineosporiaceae</taxon>
    </lineage>
</organism>